<dbReference type="AlphaFoldDB" id="A0A395IYL2"/>
<dbReference type="Proteomes" id="UP000249056">
    <property type="component" value="Unassembled WGS sequence"/>
</dbReference>
<dbReference type="InterPro" id="IPR040059">
    <property type="entry name" value="PUM3"/>
</dbReference>
<dbReference type="GO" id="GO:0003729">
    <property type="term" value="F:mRNA binding"/>
    <property type="evidence" value="ECO:0007669"/>
    <property type="project" value="TreeGrafter"/>
</dbReference>
<keyword evidence="2" id="KW-1185">Reference proteome</keyword>
<dbReference type="GO" id="GO:0005730">
    <property type="term" value="C:nucleolus"/>
    <property type="evidence" value="ECO:0007669"/>
    <property type="project" value="TreeGrafter"/>
</dbReference>
<accession>A0A395IYL2</accession>
<evidence type="ECO:0000313" key="1">
    <source>
        <dbReference type="EMBL" id="RAL65251.1"/>
    </source>
</evidence>
<comment type="caution">
    <text evidence="1">The sequence shown here is derived from an EMBL/GenBank/DDBJ whole genome shotgun (WGS) entry which is preliminary data.</text>
</comment>
<protein>
    <submittedName>
        <fullName evidence="1">Uncharacterized protein</fullName>
    </submittedName>
</protein>
<dbReference type="OrthoDB" id="497380at2759"/>
<reference evidence="1 2" key="1">
    <citation type="submission" date="2018-06" db="EMBL/GenBank/DDBJ databases">
        <title>Genome Sequence of the Brown Rot Fungal Pathogen Monilinia fructigena.</title>
        <authorList>
            <person name="Landi L."/>
            <person name="De Miccolis Angelini R.M."/>
            <person name="Pollastro S."/>
            <person name="Abate D."/>
            <person name="Faretra F."/>
            <person name="Romanazzi G."/>
        </authorList>
    </citation>
    <scope>NUCLEOTIDE SEQUENCE [LARGE SCALE GENOMIC DNA]</scope>
    <source>
        <strain evidence="1 2">Mfrg269</strain>
    </source>
</reference>
<proteinExistence type="predicted"/>
<dbReference type="PANTHER" id="PTHR13389">
    <property type="entry name" value="PUMILIO HOMOLOG 3"/>
    <property type="match status" value="1"/>
</dbReference>
<dbReference type="SUPFAM" id="SSF48371">
    <property type="entry name" value="ARM repeat"/>
    <property type="match status" value="1"/>
</dbReference>
<organism evidence="1 2">
    <name type="scientific">Monilinia fructigena</name>
    <dbReference type="NCBI Taxonomy" id="38457"/>
    <lineage>
        <taxon>Eukaryota</taxon>
        <taxon>Fungi</taxon>
        <taxon>Dikarya</taxon>
        <taxon>Ascomycota</taxon>
        <taxon>Pezizomycotina</taxon>
        <taxon>Leotiomycetes</taxon>
        <taxon>Helotiales</taxon>
        <taxon>Sclerotiniaceae</taxon>
        <taxon>Monilinia</taxon>
    </lineage>
</organism>
<sequence length="95" mass="10775">MAPVTTSKTVVTGMKRKSAPAKDVQVKEIQGDDEIRDLIVPEFYGHVRRLIKHPEAGWILDDIYRGVGYQAQKAIILREWYGAEFAVMERDTPSS</sequence>
<name>A0A395IYL2_9HELO</name>
<evidence type="ECO:0000313" key="2">
    <source>
        <dbReference type="Proteomes" id="UP000249056"/>
    </source>
</evidence>
<dbReference type="EMBL" id="QKRW01000011">
    <property type="protein sequence ID" value="RAL65251.1"/>
    <property type="molecule type" value="Genomic_DNA"/>
</dbReference>
<dbReference type="InterPro" id="IPR016024">
    <property type="entry name" value="ARM-type_fold"/>
</dbReference>
<gene>
    <name evidence="1" type="ORF">DID88_001357</name>
</gene>
<dbReference type="GO" id="GO:0006417">
    <property type="term" value="P:regulation of translation"/>
    <property type="evidence" value="ECO:0007669"/>
    <property type="project" value="TreeGrafter"/>
</dbReference>
<dbReference type="Gene3D" id="1.25.10.10">
    <property type="entry name" value="Leucine-rich Repeat Variant"/>
    <property type="match status" value="1"/>
</dbReference>
<dbReference type="PANTHER" id="PTHR13389:SF0">
    <property type="entry name" value="PUMILIO HOMOLOG 3"/>
    <property type="match status" value="1"/>
</dbReference>
<dbReference type="InterPro" id="IPR011989">
    <property type="entry name" value="ARM-like"/>
</dbReference>